<dbReference type="EMBL" id="JASJQH010000014">
    <property type="protein sequence ID" value="KAK9768540.1"/>
    <property type="molecule type" value="Genomic_DNA"/>
</dbReference>
<sequence>MNISTFKISPTASLEEITVQLNAPFVPEITARLLKTIVKFILLLRGQIPCSWEQLQSIVELERERQNLQHFKRKYKKANDLLQSGEALFEDLEKICHCLRDWETDNIRFLLLIGTTITTPKAIYIINLPTIVSSEAGSNSKAFNACERKLVRSLVQSLSDEAILRPTRTFLLVETTRNHPLDFLVPKQTFNFHKLKGRACSIKLENDCIINESEANEIISLHSDESVIEMDQDIPEKHLLWFQSKNILPGLNAIN</sequence>
<name>A0ABR2X458_9FUNG</name>
<comment type="caution">
    <text evidence="1">The sequence shown here is derived from an EMBL/GenBank/DDBJ whole genome shotgun (WGS) entry which is preliminary data.</text>
</comment>
<organism evidence="1 2">
    <name type="scientific">Basidiobolus ranarum</name>
    <dbReference type="NCBI Taxonomy" id="34480"/>
    <lineage>
        <taxon>Eukaryota</taxon>
        <taxon>Fungi</taxon>
        <taxon>Fungi incertae sedis</taxon>
        <taxon>Zoopagomycota</taxon>
        <taxon>Entomophthoromycotina</taxon>
        <taxon>Basidiobolomycetes</taxon>
        <taxon>Basidiobolales</taxon>
        <taxon>Basidiobolaceae</taxon>
        <taxon>Basidiobolus</taxon>
    </lineage>
</organism>
<dbReference type="PANTHER" id="PTHR15681:SF1">
    <property type="entry name" value="MAD2L1-BINDING PROTEIN"/>
    <property type="match status" value="1"/>
</dbReference>
<evidence type="ECO:0000313" key="1">
    <source>
        <dbReference type="EMBL" id="KAK9768540.1"/>
    </source>
</evidence>
<accession>A0ABR2X458</accession>
<dbReference type="InterPro" id="IPR009511">
    <property type="entry name" value="MAD1/Cdc20-bound-Mad2-bd"/>
</dbReference>
<evidence type="ECO:0000313" key="2">
    <source>
        <dbReference type="Proteomes" id="UP001479436"/>
    </source>
</evidence>
<protein>
    <submittedName>
        <fullName evidence="1">Regulation of exit from mitosis</fullName>
    </submittedName>
</protein>
<dbReference type="Gene3D" id="3.30.900.20">
    <property type="match status" value="1"/>
</dbReference>
<gene>
    <name evidence="1" type="primary">MAD2L1BP</name>
    <name evidence="1" type="ORF">K7432_000751</name>
</gene>
<keyword evidence="2" id="KW-1185">Reference proteome</keyword>
<proteinExistence type="predicted"/>
<dbReference type="Proteomes" id="UP001479436">
    <property type="component" value="Unassembled WGS sequence"/>
</dbReference>
<reference evidence="1 2" key="1">
    <citation type="submission" date="2023-04" db="EMBL/GenBank/DDBJ databases">
        <title>Genome of Basidiobolus ranarum AG-B5.</title>
        <authorList>
            <person name="Stajich J.E."/>
            <person name="Carter-House D."/>
            <person name="Gryganskyi A."/>
        </authorList>
    </citation>
    <scope>NUCLEOTIDE SEQUENCE [LARGE SCALE GENOMIC DNA]</scope>
    <source>
        <strain evidence="1 2">AG-B5</strain>
    </source>
</reference>
<dbReference type="Pfam" id="PF06581">
    <property type="entry name" value="p31comet"/>
    <property type="match status" value="1"/>
</dbReference>
<dbReference type="InterPro" id="IPR053729">
    <property type="entry name" value="MAD2L1BP_domain_sf"/>
</dbReference>
<dbReference type="PANTHER" id="PTHR15681">
    <property type="entry name" value="MAD2L1-BINDING PROTEIN"/>
    <property type="match status" value="1"/>
</dbReference>